<gene>
    <name evidence="2" type="primary">galE_3</name>
    <name evidence="2" type="ORF">LAX5112_03307</name>
</gene>
<feature type="domain" description="NAD-dependent epimerase/dehydratase" evidence="1">
    <location>
        <begin position="4"/>
        <end position="224"/>
    </location>
</feature>
<proteinExistence type="predicted"/>
<dbReference type="Gene3D" id="3.40.50.720">
    <property type="entry name" value="NAD(P)-binding Rossmann-like Domain"/>
    <property type="match status" value="1"/>
</dbReference>
<keyword evidence="2" id="KW-0413">Isomerase</keyword>
<dbReference type="PANTHER" id="PTHR43245">
    <property type="entry name" value="BIFUNCTIONAL POLYMYXIN RESISTANCE PROTEIN ARNA"/>
    <property type="match status" value="1"/>
</dbReference>
<dbReference type="InterPro" id="IPR050177">
    <property type="entry name" value="Lipid_A_modif_metabolic_enz"/>
</dbReference>
<evidence type="ECO:0000313" key="2">
    <source>
        <dbReference type="EMBL" id="CTQ72799.1"/>
    </source>
</evidence>
<dbReference type="SUPFAM" id="SSF51735">
    <property type="entry name" value="NAD(P)-binding Rossmann-fold domains"/>
    <property type="match status" value="1"/>
</dbReference>
<protein>
    <submittedName>
        <fullName evidence="2">UDP-glucose 4-epimerase</fullName>
        <ecNumber evidence="2">5.1.3.2</ecNumber>
    </submittedName>
</protein>
<dbReference type="AlphaFoldDB" id="A0A0M7AD46"/>
<keyword evidence="3" id="KW-1185">Reference proteome</keyword>
<organism evidence="2 3">
    <name type="scientific">Roseibium alexandrii</name>
    <dbReference type="NCBI Taxonomy" id="388408"/>
    <lineage>
        <taxon>Bacteria</taxon>
        <taxon>Pseudomonadati</taxon>
        <taxon>Pseudomonadota</taxon>
        <taxon>Alphaproteobacteria</taxon>
        <taxon>Hyphomicrobiales</taxon>
        <taxon>Stappiaceae</taxon>
        <taxon>Roseibium</taxon>
    </lineage>
</organism>
<dbReference type="Pfam" id="PF01370">
    <property type="entry name" value="Epimerase"/>
    <property type="match status" value="1"/>
</dbReference>
<dbReference type="InterPro" id="IPR001509">
    <property type="entry name" value="Epimerase_deHydtase"/>
</dbReference>
<sequence length="309" mass="33789">MSRILITGAAGMIGQRLVQLLVRSGHEVIATDIGPRPSLPNGAIWRKMDVRGRDPEQVITEDRPDAVIHLASILEPKDRQLAYEVDVIGTCNVVDACIAAKVRRLVVTSSGAAYGYHADNPDWLTETDPLRGNPEFAYSDHKRQAEQVLAEARRNAPQLEQVILRVCTVLGTGVENQITSLFRNARLLGLSGSDSPFVFIWTEDLARILERAATDGPPGIYNVAGDGALSMTELAAHLKKPLIRVPAALVKAALTIAQPLGLSRFGAEQVRFLQFRPVLDNTALKTEFGYTPQMTSAEVFDLWCREAGL</sequence>
<dbReference type="EC" id="5.1.3.2" evidence="2"/>
<dbReference type="RefSeq" id="WP_055672729.1">
    <property type="nucleotide sequence ID" value="NZ_CXWD01000013.1"/>
</dbReference>
<dbReference type="Proteomes" id="UP000053235">
    <property type="component" value="Unassembled WGS sequence"/>
</dbReference>
<dbReference type="STRING" id="388408.LAX5112_03307"/>
<dbReference type="GO" id="GO:0003978">
    <property type="term" value="F:UDP-glucose 4-epimerase activity"/>
    <property type="evidence" value="ECO:0007669"/>
    <property type="project" value="UniProtKB-EC"/>
</dbReference>
<reference evidence="3" key="1">
    <citation type="submission" date="2015-07" db="EMBL/GenBank/DDBJ databases">
        <authorList>
            <person name="Rodrigo-Torres Lidia"/>
            <person name="Arahal R.David."/>
        </authorList>
    </citation>
    <scope>NUCLEOTIDE SEQUENCE [LARGE SCALE GENOMIC DNA]</scope>
    <source>
        <strain evidence="3">CECT 5112</strain>
    </source>
</reference>
<evidence type="ECO:0000313" key="3">
    <source>
        <dbReference type="Proteomes" id="UP000053235"/>
    </source>
</evidence>
<evidence type="ECO:0000259" key="1">
    <source>
        <dbReference type="Pfam" id="PF01370"/>
    </source>
</evidence>
<dbReference type="OrthoDB" id="9801056at2"/>
<dbReference type="CDD" id="cd05240">
    <property type="entry name" value="UDP_G4E_3_SDR_e"/>
    <property type="match status" value="1"/>
</dbReference>
<accession>A0A0M7AD46</accession>
<dbReference type="InterPro" id="IPR036291">
    <property type="entry name" value="NAD(P)-bd_dom_sf"/>
</dbReference>
<name>A0A0M7AD46_9HYPH</name>
<dbReference type="EMBL" id="CXWD01000013">
    <property type="protein sequence ID" value="CTQ72799.1"/>
    <property type="molecule type" value="Genomic_DNA"/>
</dbReference>